<dbReference type="UniPathway" id="UPA00148">
    <property type="reaction ID" value="UER00233"/>
</dbReference>
<dbReference type="GO" id="GO:0009236">
    <property type="term" value="P:cobalamin biosynthetic process"/>
    <property type="evidence" value="ECO:0007669"/>
    <property type="project" value="UniProtKB-UniPathway"/>
</dbReference>
<dbReference type="InterPro" id="IPR003724">
    <property type="entry name" value="CblAdoTrfase_CobA"/>
</dbReference>
<dbReference type="GO" id="GO:0005524">
    <property type="term" value="F:ATP binding"/>
    <property type="evidence" value="ECO:0007669"/>
    <property type="project" value="InterPro"/>
</dbReference>
<accession>M1NJM5</accession>
<keyword evidence="10" id="KW-0808">Transferase</keyword>
<dbReference type="PIRSF" id="PIRSF015617">
    <property type="entry name" value="Adensltrnsf_CobA"/>
    <property type="match status" value="1"/>
</dbReference>
<dbReference type="Gene3D" id="3.40.50.300">
    <property type="entry name" value="P-loop containing nucleotide triphosphate hydrolases"/>
    <property type="match status" value="1"/>
</dbReference>
<dbReference type="SUPFAM" id="SSF52540">
    <property type="entry name" value="P-loop containing nucleoside triphosphate hydrolases"/>
    <property type="match status" value="1"/>
</dbReference>
<gene>
    <name evidence="10" type="ordered locus">UWK_03252</name>
</gene>
<dbReference type="InterPro" id="IPR027417">
    <property type="entry name" value="P-loop_NTPase"/>
</dbReference>
<dbReference type="NCBIfam" id="NF004637">
    <property type="entry name" value="PRK05986.1"/>
    <property type="match status" value="1"/>
</dbReference>
<dbReference type="Proteomes" id="UP000011721">
    <property type="component" value="Chromosome"/>
</dbReference>
<evidence type="ECO:0000256" key="8">
    <source>
        <dbReference type="ARBA" id="ARBA00048555"/>
    </source>
</evidence>
<comment type="catalytic activity">
    <reaction evidence="8">
        <text>2 cob(II)yrinate a,c diamide + reduced [electron-transfer flavoprotein] + 2 ATP = 2 adenosylcob(III)yrinate a,c-diamide + 2 triphosphate + oxidized [electron-transfer flavoprotein] + 3 H(+)</text>
        <dbReference type="Rhea" id="RHEA:11528"/>
        <dbReference type="Rhea" id="RHEA-COMP:10685"/>
        <dbReference type="Rhea" id="RHEA-COMP:10686"/>
        <dbReference type="ChEBI" id="CHEBI:15378"/>
        <dbReference type="ChEBI" id="CHEBI:18036"/>
        <dbReference type="ChEBI" id="CHEBI:30616"/>
        <dbReference type="ChEBI" id="CHEBI:57692"/>
        <dbReference type="ChEBI" id="CHEBI:58307"/>
        <dbReference type="ChEBI" id="CHEBI:58503"/>
        <dbReference type="ChEBI" id="CHEBI:58537"/>
        <dbReference type="EC" id="2.5.1.17"/>
    </reaction>
</comment>
<dbReference type="PANTHER" id="PTHR46638:SF1">
    <property type="entry name" value="CORRINOID ADENOSYLTRANSFERASE"/>
    <property type="match status" value="1"/>
</dbReference>
<evidence type="ECO:0000256" key="5">
    <source>
        <dbReference type="ARBA" id="ARBA00031529"/>
    </source>
</evidence>
<evidence type="ECO:0000256" key="7">
    <source>
        <dbReference type="ARBA" id="ARBA00033354"/>
    </source>
</evidence>
<dbReference type="KEGG" id="dsf:UWK_03252"/>
<comment type="function">
    <text evidence="4">Required for both de novo synthesis of the corrin ring for the assimilation of exogenous corrinoids. Participates in the adenosylation of a variety of incomplete and complete corrinoids.</text>
</comment>
<protein>
    <recommendedName>
        <fullName evidence="3">corrinoid adenosyltransferase</fullName>
        <ecNumber evidence="3">2.5.1.17</ecNumber>
    </recommendedName>
    <alternativeName>
        <fullName evidence="5">Cob(II)alamin adenosyltransferase</fullName>
    </alternativeName>
    <alternativeName>
        <fullName evidence="7">Cob(II)yrinic acid a,c-diamide adenosyltransferase</fullName>
    </alternativeName>
    <alternativeName>
        <fullName evidence="6">Cobinamide/cobalamin adenosyltransferase</fullName>
    </alternativeName>
</protein>
<dbReference type="AlphaFoldDB" id="M1NJM5"/>
<dbReference type="RefSeq" id="WP_015405463.1">
    <property type="nucleotide sequence ID" value="NC_020304.1"/>
</dbReference>
<organism evidence="10 11">
    <name type="scientific">Desulfocapsa sulfexigens (strain DSM 10523 / SB164P1)</name>
    <dbReference type="NCBI Taxonomy" id="1167006"/>
    <lineage>
        <taxon>Bacteria</taxon>
        <taxon>Pseudomonadati</taxon>
        <taxon>Thermodesulfobacteriota</taxon>
        <taxon>Desulfobulbia</taxon>
        <taxon>Desulfobulbales</taxon>
        <taxon>Desulfocapsaceae</taxon>
        <taxon>Desulfocapsa</taxon>
    </lineage>
</organism>
<dbReference type="OrthoDB" id="9810309at2"/>
<evidence type="ECO:0000313" key="10">
    <source>
        <dbReference type="EMBL" id="AGF79779.1"/>
    </source>
</evidence>
<evidence type="ECO:0000256" key="9">
    <source>
        <dbReference type="ARBA" id="ARBA00048692"/>
    </source>
</evidence>
<dbReference type="EMBL" id="CP003985">
    <property type="protein sequence ID" value="AGF79779.1"/>
    <property type="molecule type" value="Genomic_DNA"/>
</dbReference>
<dbReference type="EC" id="2.5.1.17" evidence="3"/>
<comment type="catalytic activity">
    <reaction evidence="9">
        <text>2 cob(II)alamin + reduced [electron-transfer flavoprotein] + 2 ATP = 2 adenosylcob(III)alamin + 2 triphosphate + oxidized [electron-transfer flavoprotein] + 3 H(+)</text>
        <dbReference type="Rhea" id="RHEA:28671"/>
        <dbReference type="Rhea" id="RHEA-COMP:10685"/>
        <dbReference type="Rhea" id="RHEA-COMP:10686"/>
        <dbReference type="ChEBI" id="CHEBI:15378"/>
        <dbReference type="ChEBI" id="CHEBI:16304"/>
        <dbReference type="ChEBI" id="CHEBI:18036"/>
        <dbReference type="ChEBI" id="CHEBI:18408"/>
        <dbReference type="ChEBI" id="CHEBI:30616"/>
        <dbReference type="ChEBI" id="CHEBI:57692"/>
        <dbReference type="ChEBI" id="CHEBI:58307"/>
        <dbReference type="EC" id="2.5.1.17"/>
    </reaction>
</comment>
<dbReference type="eggNOG" id="COG2109">
    <property type="taxonomic scope" value="Bacteria"/>
</dbReference>
<evidence type="ECO:0000256" key="4">
    <source>
        <dbReference type="ARBA" id="ARBA00024929"/>
    </source>
</evidence>
<evidence type="ECO:0000256" key="1">
    <source>
        <dbReference type="ARBA" id="ARBA00005121"/>
    </source>
</evidence>
<dbReference type="HOGENOM" id="CLU_088595_0_0_7"/>
<sequence>MAQEKPTKNSTTGLVAVFTGNGKGKTTASLGLAFRALGHGHRVCIIQFIKGSWKYGELEMAKQFTPLLDFHVMGRGFTWKSDDLEKDKQLAVEAWDFAKEVIQANTYDMVILDELTYLPHYNILDEEEILEVLRNRPREQHVVVTGRYASAGLIELAELVTEMKEIKHPYQSGVKAQKGFEF</sequence>
<keyword evidence="11" id="KW-1185">Reference proteome</keyword>
<dbReference type="STRING" id="1167006.UWK_03252"/>
<evidence type="ECO:0000256" key="6">
    <source>
        <dbReference type="ARBA" id="ARBA00033334"/>
    </source>
</evidence>
<comment type="pathway">
    <text evidence="1">Cofactor biosynthesis; adenosylcobalamin biosynthesis; adenosylcobalamin from cob(II)yrinate a,c-diamide: step 2/7.</text>
</comment>
<evidence type="ECO:0000256" key="2">
    <source>
        <dbReference type="ARBA" id="ARBA00007487"/>
    </source>
</evidence>
<dbReference type="PATRIC" id="fig|1167006.5.peg.3512"/>
<comment type="similarity">
    <text evidence="2">Belongs to the Cob(I)alamin adenosyltransferase family.</text>
</comment>
<dbReference type="CDD" id="cd00561">
    <property type="entry name" value="CobA_ACA"/>
    <property type="match status" value="1"/>
</dbReference>
<evidence type="ECO:0000256" key="3">
    <source>
        <dbReference type="ARBA" id="ARBA00012454"/>
    </source>
</evidence>
<dbReference type="NCBIfam" id="TIGR00708">
    <property type="entry name" value="cobA"/>
    <property type="match status" value="1"/>
</dbReference>
<evidence type="ECO:0000313" key="11">
    <source>
        <dbReference type="Proteomes" id="UP000011721"/>
    </source>
</evidence>
<name>M1NJM5_DESSD</name>
<dbReference type="PANTHER" id="PTHR46638">
    <property type="entry name" value="CORRINOID ADENOSYLTRANSFERASE"/>
    <property type="match status" value="1"/>
</dbReference>
<reference evidence="11" key="1">
    <citation type="journal article" date="2013" name="Stand. Genomic Sci.">
        <title>Complete genome sequence of Desulfocapsa sulfexigens, a marine deltaproteobacterium specialized in disproportionating inorganic sulfur compounds.</title>
        <authorList>
            <person name="Finster K.W."/>
            <person name="Kjeldsen K.U."/>
            <person name="Kube M."/>
            <person name="Reinhardt R."/>
            <person name="Mussmann M."/>
            <person name="Amann R."/>
            <person name="Schreiber L."/>
        </authorList>
    </citation>
    <scope>NUCLEOTIDE SEQUENCE [LARGE SCALE GENOMIC DNA]</scope>
    <source>
        <strain evidence="11">DSM 10523 / SB164P1</strain>
    </source>
</reference>
<proteinExistence type="inferred from homology"/>
<dbReference type="GO" id="GO:0008817">
    <property type="term" value="F:corrinoid adenosyltransferase activity"/>
    <property type="evidence" value="ECO:0007669"/>
    <property type="project" value="UniProtKB-EC"/>
</dbReference>
<dbReference type="Pfam" id="PF02572">
    <property type="entry name" value="CobA_CobO_BtuR"/>
    <property type="match status" value="1"/>
</dbReference>